<sequence length="439" mass="49060">MKPQNLPEALIWYYIICTYLIYFIGAQSVFAPLLGLFLVAYLLLEWWEQSHKPISTQKIQISLTTWIWILAVLTIGLTIIVGGINSGYGIGQIAKSFLNQGWLRVWGVLGLFMLVGSLNIRPQLLTRAICILCLQSLIIVPIVCLATNILNVPDTLYTSPLQIFKGNVDGYTVRISYGEDGFIPGIERLVLLAPWPTPFGFLANIYFIMITQEPNKKLRYFSMFACLIMVILSGSRLALLCLIASLALVWILTHLTQPWLYLTAGVSFYCLGLWPNIVINSLRSFQSMFDNLRAGAGNSTNARDIMVRVGIERWKNESPIWGHTPMAQDNIPKPLVVTPIGSHHTWVGLLFDHGLVGCVAFGVAMTWSFINLLIKAQTSDYAKAGLGILITLTFFSFGEPIPTYTYLLWPGFLFLGILFKGNEKIPTRSLSLNSKKANT</sequence>
<name>B7KAI6_GLOC7</name>
<feature type="transmembrane region" description="Helical" evidence="5">
    <location>
        <begin position="220"/>
        <end position="253"/>
    </location>
</feature>
<dbReference type="InterPro" id="IPR051533">
    <property type="entry name" value="WaaL-like"/>
</dbReference>
<evidence type="ECO:0000256" key="1">
    <source>
        <dbReference type="ARBA" id="ARBA00004141"/>
    </source>
</evidence>
<dbReference type="AlphaFoldDB" id="B7KAI6"/>
<evidence type="ECO:0000256" key="3">
    <source>
        <dbReference type="ARBA" id="ARBA00022989"/>
    </source>
</evidence>
<organism evidence="7 8">
    <name type="scientific">Gloeothece citriformis (strain PCC 7424)</name>
    <name type="common">Cyanothece sp. (strain PCC 7424)</name>
    <dbReference type="NCBI Taxonomy" id="65393"/>
    <lineage>
        <taxon>Bacteria</taxon>
        <taxon>Bacillati</taxon>
        <taxon>Cyanobacteriota</taxon>
        <taxon>Cyanophyceae</taxon>
        <taxon>Oscillatoriophycideae</taxon>
        <taxon>Chroococcales</taxon>
        <taxon>Aphanothecaceae</taxon>
        <taxon>Gloeothece</taxon>
        <taxon>Gloeothece citriformis</taxon>
    </lineage>
</organism>
<dbReference type="OrthoDB" id="484624at2"/>
<feature type="transmembrane region" description="Helical" evidence="5">
    <location>
        <begin position="128"/>
        <end position="150"/>
    </location>
</feature>
<dbReference type="eggNOG" id="COG3307">
    <property type="taxonomic scope" value="Bacteria"/>
</dbReference>
<feature type="domain" description="O-antigen ligase-related" evidence="6">
    <location>
        <begin position="222"/>
        <end position="361"/>
    </location>
</feature>
<dbReference type="EMBL" id="CP001291">
    <property type="protein sequence ID" value="ACK72960.1"/>
    <property type="molecule type" value="Genomic_DNA"/>
</dbReference>
<feature type="transmembrane region" description="Helical" evidence="5">
    <location>
        <begin position="12"/>
        <end position="44"/>
    </location>
</feature>
<reference evidence="8" key="1">
    <citation type="journal article" date="2011" name="MBio">
        <title>Novel metabolic attributes of the genus Cyanothece, comprising a group of unicellular nitrogen-fixing Cyanobacteria.</title>
        <authorList>
            <person name="Bandyopadhyay A."/>
            <person name="Elvitigala T."/>
            <person name="Welsh E."/>
            <person name="Stockel J."/>
            <person name="Liberton M."/>
            <person name="Min H."/>
            <person name="Sherman L.A."/>
            <person name="Pakrasi H.B."/>
        </authorList>
    </citation>
    <scope>NUCLEOTIDE SEQUENCE [LARGE SCALE GENOMIC DNA]</scope>
    <source>
        <strain evidence="8">PCC 7424</strain>
    </source>
</reference>
<keyword evidence="4 5" id="KW-0472">Membrane</keyword>
<evidence type="ECO:0000313" key="8">
    <source>
        <dbReference type="Proteomes" id="UP000002384"/>
    </source>
</evidence>
<dbReference type="GO" id="GO:0016020">
    <property type="term" value="C:membrane"/>
    <property type="evidence" value="ECO:0007669"/>
    <property type="project" value="UniProtKB-SubCell"/>
</dbReference>
<feature type="transmembrane region" description="Helical" evidence="5">
    <location>
        <begin position="102"/>
        <end position="121"/>
    </location>
</feature>
<dbReference type="STRING" id="65393.PCC7424_4598"/>
<dbReference type="Proteomes" id="UP000002384">
    <property type="component" value="Chromosome"/>
</dbReference>
<dbReference type="RefSeq" id="WP_015956543.1">
    <property type="nucleotide sequence ID" value="NC_011729.1"/>
</dbReference>
<keyword evidence="2 5" id="KW-0812">Transmembrane</keyword>
<comment type="subcellular location">
    <subcellularLocation>
        <location evidence="1">Membrane</location>
        <topology evidence="1">Multi-pass membrane protein</topology>
    </subcellularLocation>
</comment>
<feature type="transmembrane region" description="Helical" evidence="5">
    <location>
        <begin position="189"/>
        <end position="208"/>
    </location>
</feature>
<evidence type="ECO:0000259" key="6">
    <source>
        <dbReference type="Pfam" id="PF04932"/>
    </source>
</evidence>
<evidence type="ECO:0000256" key="5">
    <source>
        <dbReference type="SAM" id="Phobius"/>
    </source>
</evidence>
<keyword evidence="8" id="KW-1185">Reference proteome</keyword>
<feature type="transmembrane region" description="Helical" evidence="5">
    <location>
        <begin position="259"/>
        <end position="279"/>
    </location>
</feature>
<accession>B7KAI6</accession>
<gene>
    <name evidence="7" type="ordered locus">PCC7424_4598</name>
</gene>
<proteinExistence type="predicted"/>
<protein>
    <recommendedName>
        <fullName evidence="6">O-antigen ligase-related domain-containing protein</fullName>
    </recommendedName>
</protein>
<evidence type="ECO:0000256" key="4">
    <source>
        <dbReference type="ARBA" id="ARBA00023136"/>
    </source>
</evidence>
<evidence type="ECO:0000313" key="7">
    <source>
        <dbReference type="EMBL" id="ACK72960.1"/>
    </source>
</evidence>
<keyword evidence="3 5" id="KW-1133">Transmembrane helix</keyword>
<feature type="transmembrane region" description="Helical" evidence="5">
    <location>
        <begin position="65"/>
        <end position="90"/>
    </location>
</feature>
<dbReference type="Pfam" id="PF04932">
    <property type="entry name" value="Wzy_C"/>
    <property type="match status" value="1"/>
</dbReference>
<dbReference type="KEGG" id="cyc:PCC7424_4598"/>
<dbReference type="InterPro" id="IPR007016">
    <property type="entry name" value="O-antigen_ligase-rel_domated"/>
</dbReference>
<dbReference type="PANTHER" id="PTHR37422">
    <property type="entry name" value="TEICHURONIC ACID BIOSYNTHESIS PROTEIN TUAE"/>
    <property type="match status" value="1"/>
</dbReference>
<dbReference type="PANTHER" id="PTHR37422:SF13">
    <property type="entry name" value="LIPOPOLYSACCHARIDE BIOSYNTHESIS PROTEIN PA4999-RELATED"/>
    <property type="match status" value="1"/>
</dbReference>
<dbReference type="HOGENOM" id="CLU_054947_0_0_3"/>
<feature type="transmembrane region" description="Helical" evidence="5">
    <location>
        <begin position="381"/>
        <end position="398"/>
    </location>
</feature>
<evidence type="ECO:0000256" key="2">
    <source>
        <dbReference type="ARBA" id="ARBA00022692"/>
    </source>
</evidence>